<gene>
    <name evidence="2" type="ORF">EPI10_001933</name>
</gene>
<evidence type="ECO:0000313" key="2">
    <source>
        <dbReference type="EMBL" id="KAA3466872.1"/>
    </source>
</evidence>
<evidence type="ECO:0000259" key="1">
    <source>
        <dbReference type="Pfam" id="PF17921"/>
    </source>
</evidence>
<dbReference type="Pfam" id="PF17921">
    <property type="entry name" value="Integrase_H2C2"/>
    <property type="match status" value="1"/>
</dbReference>
<dbReference type="OrthoDB" id="998229at2759"/>
<keyword evidence="3" id="KW-1185">Reference proteome</keyword>
<name>A0A5B6VCI5_9ROSI</name>
<accession>A0A5B6VCI5</accession>
<dbReference type="Proteomes" id="UP000325315">
    <property type="component" value="Unassembled WGS sequence"/>
</dbReference>
<sequence>MYIDLKQMYWWPGMKCAILEFVSKCLICQQVKAENQVPLRLLNLVLIPQWKWEPITMDFVPGLLLSSRKKDVIWVVTDRLNKSAHFVPVYTTFSLKKLAKLYSDCIAYHCRLNLTASRDSPLDIKVSYTRLWALIDLEHNISSTN</sequence>
<reference evidence="3" key="1">
    <citation type="journal article" date="2019" name="Plant Biotechnol. J.">
        <title>Genome sequencing of the Australian wild diploid species Gossypium australe highlights disease resistance and delayed gland morphogenesis.</title>
        <authorList>
            <person name="Cai Y."/>
            <person name="Cai X."/>
            <person name="Wang Q."/>
            <person name="Wang P."/>
            <person name="Zhang Y."/>
            <person name="Cai C."/>
            <person name="Xu Y."/>
            <person name="Wang K."/>
            <person name="Zhou Z."/>
            <person name="Wang C."/>
            <person name="Geng S."/>
            <person name="Li B."/>
            <person name="Dong Q."/>
            <person name="Hou Y."/>
            <person name="Wang H."/>
            <person name="Ai P."/>
            <person name="Liu Z."/>
            <person name="Yi F."/>
            <person name="Sun M."/>
            <person name="An G."/>
            <person name="Cheng J."/>
            <person name="Zhang Y."/>
            <person name="Shi Q."/>
            <person name="Xie Y."/>
            <person name="Shi X."/>
            <person name="Chang Y."/>
            <person name="Huang F."/>
            <person name="Chen Y."/>
            <person name="Hong S."/>
            <person name="Mi L."/>
            <person name="Sun Q."/>
            <person name="Zhang L."/>
            <person name="Zhou B."/>
            <person name="Peng R."/>
            <person name="Zhang X."/>
            <person name="Liu F."/>
        </authorList>
    </citation>
    <scope>NUCLEOTIDE SEQUENCE [LARGE SCALE GENOMIC DNA]</scope>
    <source>
        <strain evidence="3">cv. PA1801</strain>
    </source>
</reference>
<protein>
    <submittedName>
        <fullName evidence="2">Integrase</fullName>
    </submittedName>
</protein>
<dbReference type="EMBL" id="SMMG02000007">
    <property type="protein sequence ID" value="KAA3466872.1"/>
    <property type="molecule type" value="Genomic_DNA"/>
</dbReference>
<comment type="caution">
    <text evidence="2">The sequence shown here is derived from an EMBL/GenBank/DDBJ whole genome shotgun (WGS) entry which is preliminary data.</text>
</comment>
<dbReference type="InterPro" id="IPR041588">
    <property type="entry name" value="Integrase_H2C2"/>
</dbReference>
<evidence type="ECO:0000313" key="3">
    <source>
        <dbReference type="Proteomes" id="UP000325315"/>
    </source>
</evidence>
<feature type="domain" description="Integrase zinc-binding" evidence="1">
    <location>
        <begin position="2"/>
        <end position="33"/>
    </location>
</feature>
<organism evidence="2 3">
    <name type="scientific">Gossypium australe</name>
    <dbReference type="NCBI Taxonomy" id="47621"/>
    <lineage>
        <taxon>Eukaryota</taxon>
        <taxon>Viridiplantae</taxon>
        <taxon>Streptophyta</taxon>
        <taxon>Embryophyta</taxon>
        <taxon>Tracheophyta</taxon>
        <taxon>Spermatophyta</taxon>
        <taxon>Magnoliopsida</taxon>
        <taxon>eudicotyledons</taxon>
        <taxon>Gunneridae</taxon>
        <taxon>Pentapetalae</taxon>
        <taxon>rosids</taxon>
        <taxon>malvids</taxon>
        <taxon>Malvales</taxon>
        <taxon>Malvaceae</taxon>
        <taxon>Malvoideae</taxon>
        <taxon>Gossypium</taxon>
    </lineage>
</organism>
<dbReference type="AlphaFoldDB" id="A0A5B6VCI5"/>
<dbReference type="Gene3D" id="1.10.340.70">
    <property type="match status" value="1"/>
</dbReference>
<proteinExistence type="predicted"/>
<dbReference type="PANTHER" id="PTHR45835">
    <property type="entry name" value="YALI0A06105P"/>
    <property type="match status" value="1"/>
</dbReference>
<dbReference type="PANTHER" id="PTHR45835:SF99">
    <property type="entry name" value="CHROMO DOMAIN-CONTAINING PROTEIN-RELATED"/>
    <property type="match status" value="1"/>
</dbReference>